<evidence type="ECO:0000313" key="1">
    <source>
        <dbReference type="EMBL" id="MBA8851242.1"/>
    </source>
</evidence>
<comment type="caution">
    <text evidence="1">The sequence shown here is derived from an EMBL/GenBank/DDBJ whole genome shotgun (WGS) entry which is preliminary data.</text>
</comment>
<gene>
    <name evidence="1" type="ORF">FHW20_002177</name>
</gene>
<dbReference type="Proteomes" id="UP000578622">
    <property type="component" value="Unassembled WGS sequence"/>
</dbReference>
<dbReference type="RefSeq" id="WP_182511725.1">
    <property type="nucleotide sequence ID" value="NZ_JACGXG010000002.1"/>
</dbReference>
<protein>
    <submittedName>
        <fullName evidence="1">DNA-binding response OmpR family regulator</fullName>
    </submittedName>
</protein>
<accession>A0ABR6AP76</accession>
<keyword evidence="2" id="KW-1185">Reference proteome</keyword>
<dbReference type="EMBL" id="JACGXG010000002">
    <property type="protein sequence ID" value="MBA8851242.1"/>
    <property type="molecule type" value="Genomic_DNA"/>
</dbReference>
<reference evidence="1 2" key="1">
    <citation type="submission" date="2020-07" db="EMBL/GenBank/DDBJ databases">
        <title>Genomic Encyclopedia of Type Strains, Phase IV (KMG-V): Genome sequencing to study the core and pangenomes of soil and plant-associated prokaryotes.</title>
        <authorList>
            <person name="Whitman W."/>
        </authorList>
    </citation>
    <scope>NUCLEOTIDE SEQUENCE [LARGE SCALE GENOMIC DNA]</scope>
    <source>
        <strain evidence="1 2">RH4WT92</strain>
    </source>
</reference>
<dbReference type="GO" id="GO:0003677">
    <property type="term" value="F:DNA binding"/>
    <property type="evidence" value="ECO:0007669"/>
    <property type="project" value="UniProtKB-KW"/>
</dbReference>
<name>A0ABR6AP76_9HYPH</name>
<keyword evidence="1" id="KW-0238">DNA-binding</keyword>
<sequence>MERNPTTELENAPLSRGQKNIVDALAAIYPRRIYINDLVDNVYAFDPNGGPDNAHNTVRVQISRLRKLLPSFGWTIPMNHRGAGNHGFYRLEPVAANDNRPVADRAAPDRRAAA</sequence>
<evidence type="ECO:0000313" key="2">
    <source>
        <dbReference type="Proteomes" id="UP000578622"/>
    </source>
</evidence>
<organism evidence="1 2">
    <name type="scientific">Brucella intermedia</name>
    <dbReference type="NCBI Taxonomy" id="94625"/>
    <lineage>
        <taxon>Bacteria</taxon>
        <taxon>Pseudomonadati</taxon>
        <taxon>Pseudomonadota</taxon>
        <taxon>Alphaproteobacteria</taxon>
        <taxon>Hyphomicrobiales</taxon>
        <taxon>Brucellaceae</taxon>
        <taxon>Brucella/Ochrobactrum group</taxon>
        <taxon>Brucella</taxon>
    </lineage>
</organism>
<proteinExistence type="predicted"/>